<name>A0AAV6TP27_9ARAC</name>
<keyword evidence="2" id="KW-0689">Ribosomal protein</keyword>
<dbReference type="Proteomes" id="UP000827092">
    <property type="component" value="Unassembled WGS sequence"/>
</dbReference>
<dbReference type="GO" id="GO:1990904">
    <property type="term" value="C:ribonucleoprotein complex"/>
    <property type="evidence" value="ECO:0007669"/>
    <property type="project" value="UniProtKB-KW"/>
</dbReference>
<organism evidence="5 6">
    <name type="scientific">Oedothorax gibbosus</name>
    <dbReference type="NCBI Taxonomy" id="931172"/>
    <lineage>
        <taxon>Eukaryota</taxon>
        <taxon>Metazoa</taxon>
        <taxon>Ecdysozoa</taxon>
        <taxon>Arthropoda</taxon>
        <taxon>Chelicerata</taxon>
        <taxon>Arachnida</taxon>
        <taxon>Araneae</taxon>
        <taxon>Araneomorphae</taxon>
        <taxon>Entelegynae</taxon>
        <taxon>Araneoidea</taxon>
        <taxon>Linyphiidae</taxon>
        <taxon>Erigoninae</taxon>
        <taxon>Oedothorax</taxon>
    </lineage>
</organism>
<evidence type="ECO:0000259" key="4">
    <source>
        <dbReference type="Pfam" id="PF00177"/>
    </source>
</evidence>
<evidence type="ECO:0000256" key="1">
    <source>
        <dbReference type="ARBA" id="ARBA00007151"/>
    </source>
</evidence>
<comment type="caution">
    <text evidence="5">The sequence shown here is derived from an EMBL/GenBank/DDBJ whole genome shotgun (WGS) entry which is preliminary data.</text>
</comment>
<keyword evidence="3" id="KW-0687">Ribonucleoprotein</keyword>
<dbReference type="AlphaFoldDB" id="A0AAV6TP27"/>
<dbReference type="EMBL" id="JAFNEN010001833">
    <property type="protein sequence ID" value="KAG8173369.1"/>
    <property type="molecule type" value="Genomic_DNA"/>
</dbReference>
<dbReference type="InterPro" id="IPR036823">
    <property type="entry name" value="Ribosomal_uS7_dom_sf"/>
</dbReference>
<dbReference type="InterPro" id="IPR023798">
    <property type="entry name" value="Ribosomal_uS7_dom"/>
</dbReference>
<keyword evidence="6" id="KW-1185">Reference proteome</keyword>
<feature type="domain" description="Small ribosomal subunit protein uS7" evidence="4">
    <location>
        <begin position="69"/>
        <end position="217"/>
    </location>
</feature>
<protein>
    <recommendedName>
        <fullName evidence="4">Small ribosomal subunit protein uS7 domain-containing protein</fullName>
    </recommendedName>
</protein>
<gene>
    <name evidence="5" type="ORF">JTE90_021766</name>
</gene>
<evidence type="ECO:0000256" key="2">
    <source>
        <dbReference type="ARBA" id="ARBA00022980"/>
    </source>
</evidence>
<evidence type="ECO:0000256" key="3">
    <source>
        <dbReference type="ARBA" id="ARBA00023274"/>
    </source>
</evidence>
<evidence type="ECO:0000313" key="6">
    <source>
        <dbReference type="Proteomes" id="UP000827092"/>
    </source>
</evidence>
<dbReference type="SUPFAM" id="SSF47973">
    <property type="entry name" value="Ribosomal protein S7"/>
    <property type="match status" value="1"/>
</dbReference>
<dbReference type="GO" id="GO:0005840">
    <property type="term" value="C:ribosome"/>
    <property type="evidence" value="ECO:0007669"/>
    <property type="project" value="UniProtKB-KW"/>
</dbReference>
<dbReference type="Pfam" id="PF00177">
    <property type="entry name" value="Ribosomal_S7"/>
    <property type="match status" value="1"/>
</dbReference>
<proteinExistence type="inferred from homology"/>
<accession>A0AAV6TP27</accession>
<reference evidence="5 6" key="1">
    <citation type="journal article" date="2022" name="Nat. Ecol. Evol.">
        <title>A masculinizing supergene underlies an exaggerated male reproductive morph in a spider.</title>
        <authorList>
            <person name="Hendrickx F."/>
            <person name="De Corte Z."/>
            <person name="Sonet G."/>
            <person name="Van Belleghem S.M."/>
            <person name="Kostlbacher S."/>
            <person name="Vangestel C."/>
        </authorList>
    </citation>
    <scope>NUCLEOTIDE SEQUENCE [LARGE SCALE GENOMIC DNA]</scope>
    <source>
        <strain evidence="5">W744_W776</strain>
    </source>
</reference>
<dbReference type="CDD" id="cd14870">
    <property type="entry name" value="uS7_Mitochondria_Mammalian"/>
    <property type="match status" value="1"/>
</dbReference>
<dbReference type="PANTHER" id="PTHR11205">
    <property type="entry name" value="RIBOSOMAL PROTEIN S7"/>
    <property type="match status" value="1"/>
</dbReference>
<dbReference type="InterPro" id="IPR000235">
    <property type="entry name" value="Ribosomal_uS7"/>
</dbReference>
<dbReference type="Gene3D" id="1.10.455.10">
    <property type="entry name" value="Ribosomal protein S7 domain"/>
    <property type="match status" value="1"/>
</dbReference>
<evidence type="ECO:0000313" key="5">
    <source>
        <dbReference type="EMBL" id="KAG8173369.1"/>
    </source>
</evidence>
<comment type="similarity">
    <text evidence="1">Belongs to the universal ribosomal protein uS7 family.</text>
</comment>
<dbReference type="GO" id="GO:0006412">
    <property type="term" value="P:translation"/>
    <property type="evidence" value="ECO:0007669"/>
    <property type="project" value="InterPro"/>
</dbReference>
<sequence>MTLLFTLKSTPKLQKLWLPTLSSVRNGAYPAWYLNAIPKEELAKLEPVEMEKLNVMPVKPAPFDMTNSFFDNEDFKKFINMSMEWANKEFQRELMRGVFAKIKRVQLAKYHAAPPEEKASIETNPMTIFLTAVENCKPVLTVIPIKKGGITYQVPFPITANKSRFMAMKWLITAGKDKEGPINFIDNMSKELLDAYYKEGRVIKRKQDLHKLCENNKAYAHYRWS</sequence>